<evidence type="ECO:0000256" key="1">
    <source>
        <dbReference type="SAM" id="MobiDB-lite"/>
    </source>
</evidence>
<feature type="region of interest" description="Disordered" evidence="1">
    <location>
        <begin position="53"/>
        <end position="139"/>
    </location>
</feature>
<dbReference type="EMBL" id="BAABXL010000001">
    <property type="protein sequence ID" value="GAA6270221.1"/>
    <property type="molecule type" value="Genomic_DNA"/>
</dbReference>
<feature type="compositionally biased region" description="Polar residues" evidence="1">
    <location>
        <begin position="121"/>
        <end position="139"/>
    </location>
</feature>
<name>A0ABQ0B1T3_9FIRM</name>
<evidence type="ECO:0000313" key="3">
    <source>
        <dbReference type="EMBL" id="GAA6270221.1"/>
    </source>
</evidence>
<protein>
    <recommendedName>
        <fullName evidence="2">SGNH hydrolase-type esterase domain-containing protein</fullName>
    </recommendedName>
</protein>
<dbReference type="InterPro" id="IPR013830">
    <property type="entry name" value="SGNH_hydro"/>
</dbReference>
<evidence type="ECO:0000259" key="2">
    <source>
        <dbReference type="Pfam" id="PF13472"/>
    </source>
</evidence>
<keyword evidence="4" id="KW-1185">Reference proteome</keyword>
<organism evidence="3 4">
    <name type="scientific">Enterocloster alcoholdehydrogenati</name>
    <dbReference type="NCBI Taxonomy" id="2547410"/>
    <lineage>
        <taxon>Bacteria</taxon>
        <taxon>Bacillati</taxon>
        <taxon>Bacillota</taxon>
        <taxon>Clostridia</taxon>
        <taxon>Lachnospirales</taxon>
        <taxon>Lachnospiraceae</taxon>
        <taxon>Enterocloster</taxon>
    </lineage>
</organism>
<evidence type="ECO:0000313" key="4">
    <source>
        <dbReference type="Proteomes" id="UP001600894"/>
    </source>
</evidence>
<feature type="compositionally biased region" description="Polar residues" evidence="1">
    <location>
        <begin position="67"/>
        <end position="97"/>
    </location>
</feature>
<dbReference type="SUPFAM" id="SSF52266">
    <property type="entry name" value="SGNH hydrolase"/>
    <property type="match status" value="1"/>
</dbReference>
<dbReference type="Pfam" id="PF13472">
    <property type="entry name" value="Lipase_GDSL_2"/>
    <property type="match status" value="1"/>
</dbReference>
<dbReference type="Proteomes" id="UP001600894">
    <property type="component" value="Unassembled WGS sequence"/>
</dbReference>
<sequence length="324" mass="34939">MMKKYWYTMILAGSLIAVKGGTLISQGAGLENLLNQNGKPELLSEAEPAAIASPLSSSAENDAGNEGDSQFSIPRLPGQSTDSDQETVFSESSSSDLETPEEETGAQDRTEVPADDPVSGAATSTSPAETVSETPSAPIDFSSTLFIGDSRTEGLKEYGGLNEAEFFANSGMSTFNLLSASLTLKDGSKKTLEELLSERSYERIYLMLGINELGYPSSTVIRQYSAIVDRIQALQPNARLVLEANLHVTKKKSDSDPTYGNGKLNALNNAIYQIAVDKGCGYVDVNGLFDDGQGNLDSKYSVDNAHIMGKYYTIWAQWLRTQHV</sequence>
<dbReference type="InterPro" id="IPR036514">
    <property type="entry name" value="SGNH_hydro_sf"/>
</dbReference>
<gene>
    <name evidence="3" type="ORF">F130042H8_32810</name>
</gene>
<proteinExistence type="predicted"/>
<comment type="caution">
    <text evidence="3">The sequence shown here is derived from an EMBL/GenBank/DDBJ whole genome shotgun (WGS) entry which is preliminary data.</text>
</comment>
<reference evidence="3 4" key="1">
    <citation type="submission" date="2024-04" db="EMBL/GenBank/DDBJ databases">
        <title>Defined microbial consortia suppress multidrug-resistant proinflammatory Enterobacteriaceae via ecological control.</title>
        <authorList>
            <person name="Furuichi M."/>
            <person name="Kawaguchi T."/>
            <person name="Pust M."/>
            <person name="Yasuma K."/>
            <person name="Plichta D."/>
            <person name="Hasegawa N."/>
            <person name="Ohya T."/>
            <person name="Bhattarai S."/>
            <person name="Sasajima S."/>
            <person name="Aoto Y."/>
            <person name="Tuganbaev T."/>
            <person name="Yaginuma M."/>
            <person name="Ueda M."/>
            <person name="Okahashi N."/>
            <person name="Amafuji K."/>
            <person name="Kiridooshi Y."/>
            <person name="Sugita K."/>
            <person name="Strazar M."/>
            <person name="Skelly A."/>
            <person name="Suda W."/>
            <person name="Hattori M."/>
            <person name="Nakamoto N."/>
            <person name="Caballero S."/>
            <person name="Norman J."/>
            <person name="Olle B."/>
            <person name="Tanoue T."/>
            <person name="Arita M."/>
            <person name="Bucci V."/>
            <person name="Atarashi K."/>
            <person name="Xavier R."/>
            <person name="Honda K."/>
        </authorList>
    </citation>
    <scope>NUCLEOTIDE SEQUENCE [LARGE SCALE GENOMIC DNA]</scope>
    <source>
        <strain evidence="4">f13</strain>
    </source>
</reference>
<dbReference type="RefSeq" id="WP_243176259.1">
    <property type="nucleotide sequence ID" value="NZ_BAABXL010000001.1"/>
</dbReference>
<feature type="domain" description="SGNH hydrolase-type esterase" evidence="2">
    <location>
        <begin position="146"/>
        <end position="306"/>
    </location>
</feature>
<accession>A0ABQ0B1T3</accession>
<dbReference type="Gene3D" id="3.40.50.1110">
    <property type="entry name" value="SGNH hydrolase"/>
    <property type="match status" value="1"/>
</dbReference>